<dbReference type="RefSeq" id="WP_094860792.1">
    <property type="nucleotide sequence ID" value="NZ_NKYE01000001.1"/>
</dbReference>
<dbReference type="AlphaFoldDB" id="A0A263D932"/>
<reference evidence="2 3" key="1">
    <citation type="submission" date="2017-07" db="EMBL/GenBank/DDBJ databases">
        <title>Amycolatopsis antarcticus sp. nov., isolated from the surface of an Antarcticus brown macroalga.</title>
        <authorList>
            <person name="Wang J."/>
            <person name="Leiva S."/>
            <person name="Huang J."/>
            <person name="Huang Y."/>
        </authorList>
    </citation>
    <scope>NUCLEOTIDE SEQUENCE [LARGE SCALE GENOMIC DNA]</scope>
    <source>
        <strain evidence="2 3">AU-G6</strain>
    </source>
</reference>
<dbReference type="InParanoid" id="A0A263D932"/>
<gene>
    <name evidence="2" type="ORF">CFN78_02150</name>
</gene>
<comment type="caution">
    <text evidence="2">The sequence shown here is derived from an EMBL/GenBank/DDBJ whole genome shotgun (WGS) entry which is preliminary data.</text>
</comment>
<dbReference type="Proteomes" id="UP000242444">
    <property type="component" value="Unassembled WGS sequence"/>
</dbReference>
<dbReference type="NCBIfam" id="TIGR01167">
    <property type="entry name" value="LPXTG_anchor"/>
    <property type="match status" value="1"/>
</dbReference>
<protein>
    <submittedName>
        <fullName evidence="2">Peptidase</fullName>
    </submittedName>
</protein>
<organism evidence="2 3">
    <name type="scientific">Amycolatopsis antarctica</name>
    <dbReference type="NCBI Taxonomy" id="1854586"/>
    <lineage>
        <taxon>Bacteria</taxon>
        <taxon>Bacillati</taxon>
        <taxon>Actinomycetota</taxon>
        <taxon>Actinomycetes</taxon>
        <taxon>Pseudonocardiales</taxon>
        <taxon>Pseudonocardiaceae</taxon>
        <taxon>Amycolatopsis</taxon>
    </lineage>
</organism>
<keyword evidence="1" id="KW-1133">Transmembrane helix</keyword>
<feature type="transmembrane region" description="Helical" evidence="1">
    <location>
        <begin position="26"/>
        <end position="48"/>
    </location>
</feature>
<name>A0A263D932_9PSEU</name>
<sequence length="59" mass="6030">MYRIPGGGVAASGGSVGALAATGADIGWWIAAGTLLVLLGVLVVVASYRRNRRMSKSRV</sequence>
<keyword evidence="1" id="KW-0472">Membrane</keyword>
<evidence type="ECO:0000256" key="1">
    <source>
        <dbReference type="SAM" id="Phobius"/>
    </source>
</evidence>
<dbReference type="EMBL" id="NKYE01000001">
    <property type="protein sequence ID" value="OZM75012.1"/>
    <property type="molecule type" value="Genomic_DNA"/>
</dbReference>
<keyword evidence="1" id="KW-0812">Transmembrane</keyword>
<accession>A0A263D932</accession>
<keyword evidence="3" id="KW-1185">Reference proteome</keyword>
<evidence type="ECO:0000313" key="2">
    <source>
        <dbReference type="EMBL" id="OZM75012.1"/>
    </source>
</evidence>
<evidence type="ECO:0000313" key="3">
    <source>
        <dbReference type="Proteomes" id="UP000242444"/>
    </source>
</evidence>
<proteinExistence type="predicted"/>